<dbReference type="PROSITE" id="PS50088">
    <property type="entry name" value="ANK_REPEAT"/>
    <property type="match status" value="3"/>
</dbReference>
<name>A0A3N4KN00_9PEZI</name>
<dbReference type="Proteomes" id="UP000277580">
    <property type="component" value="Unassembled WGS sequence"/>
</dbReference>
<dbReference type="Pfam" id="PF00023">
    <property type="entry name" value="Ank"/>
    <property type="match status" value="1"/>
</dbReference>
<dbReference type="PROSITE" id="PS50297">
    <property type="entry name" value="ANK_REP_REGION"/>
    <property type="match status" value="3"/>
</dbReference>
<keyword evidence="2 3" id="KW-0040">ANK repeat</keyword>
<organism evidence="4 5">
    <name type="scientific">Morchella conica CCBAS932</name>
    <dbReference type="NCBI Taxonomy" id="1392247"/>
    <lineage>
        <taxon>Eukaryota</taxon>
        <taxon>Fungi</taxon>
        <taxon>Dikarya</taxon>
        <taxon>Ascomycota</taxon>
        <taxon>Pezizomycotina</taxon>
        <taxon>Pezizomycetes</taxon>
        <taxon>Pezizales</taxon>
        <taxon>Morchellaceae</taxon>
        <taxon>Morchella</taxon>
    </lineage>
</organism>
<dbReference type="PANTHER" id="PTHR24201">
    <property type="entry name" value="ANK_REP_REGION DOMAIN-CONTAINING PROTEIN"/>
    <property type="match status" value="1"/>
</dbReference>
<reference evidence="4 5" key="1">
    <citation type="journal article" date="2018" name="Nat. Ecol. Evol.">
        <title>Pezizomycetes genomes reveal the molecular basis of ectomycorrhizal truffle lifestyle.</title>
        <authorList>
            <person name="Murat C."/>
            <person name="Payen T."/>
            <person name="Noel B."/>
            <person name="Kuo A."/>
            <person name="Morin E."/>
            <person name="Chen J."/>
            <person name="Kohler A."/>
            <person name="Krizsan K."/>
            <person name="Balestrini R."/>
            <person name="Da Silva C."/>
            <person name="Montanini B."/>
            <person name="Hainaut M."/>
            <person name="Levati E."/>
            <person name="Barry K.W."/>
            <person name="Belfiori B."/>
            <person name="Cichocki N."/>
            <person name="Clum A."/>
            <person name="Dockter R.B."/>
            <person name="Fauchery L."/>
            <person name="Guy J."/>
            <person name="Iotti M."/>
            <person name="Le Tacon F."/>
            <person name="Lindquist E.A."/>
            <person name="Lipzen A."/>
            <person name="Malagnac F."/>
            <person name="Mello A."/>
            <person name="Molinier V."/>
            <person name="Miyauchi S."/>
            <person name="Poulain J."/>
            <person name="Riccioni C."/>
            <person name="Rubini A."/>
            <person name="Sitrit Y."/>
            <person name="Splivallo R."/>
            <person name="Traeger S."/>
            <person name="Wang M."/>
            <person name="Zifcakova L."/>
            <person name="Wipf D."/>
            <person name="Zambonelli A."/>
            <person name="Paolocci F."/>
            <person name="Nowrousian M."/>
            <person name="Ottonello S."/>
            <person name="Baldrian P."/>
            <person name="Spatafora J.W."/>
            <person name="Henrissat B."/>
            <person name="Nagy L.G."/>
            <person name="Aury J.M."/>
            <person name="Wincker P."/>
            <person name="Grigoriev I.V."/>
            <person name="Bonfante P."/>
            <person name="Martin F.M."/>
        </authorList>
    </citation>
    <scope>NUCLEOTIDE SEQUENCE [LARGE SCALE GENOMIC DNA]</scope>
    <source>
        <strain evidence="4 5">CCBAS932</strain>
    </source>
</reference>
<sequence>MVRLLATAGANLDAIDYKGRTTLREFALNGSRAVTPTLEYEDVITNKCPAWVYALFLRFIIDAGADPNVQDDDGMTPLHLAVSRRESVMIEILLRYGVNAMITNNDGILPLSFRLRYSTLPYVHHCRLNLFLGSYIDAQDDTGATPLHLAVSRGETVMIQMLLQNRGCSVVNRNRHRLLHFAVSVGPQSTFKFTAVDMYETVQLLCAGGIDVNEENESGLTPLHLLARFGPERVGGLGDRGIADFKDAHIGCVRTIIQSGAKINLIDMRGCTALWHAVRSGETAMVPELLKAGADMEVLDVNGERADQIPMGSTRNVVVAAAMVVDHLKKVKEAIRMRG</sequence>
<dbReference type="InterPro" id="IPR050776">
    <property type="entry name" value="Ank_Repeat/CDKN_Inhibitor"/>
</dbReference>
<evidence type="ECO:0000256" key="3">
    <source>
        <dbReference type="PROSITE-ProRule" id="PRU00023"/>
    </source>
</evidence>
<feature type="repeat" description="ANK" evidence="3">
    <location>
        <begin position="142"/>
        <end position="165"/>
    </location>
</feature>
<dbReference type="Pfam" id="PF12796">
    <property type="entry name" value="Ank_2"/>
    <property type="match status" value="1"/>
</dbReference>
<dbReference type="STRING" id="1392247.A0A3N4KN00"/>
<dbReference type="SMART" id="SM00248">
    <property type="entry name" value="ANK"/>
    <property type="match status" value="5"/>
</dbReference>
<evidence type="ECO:0000313" key="5">
    <source>
        <dbReference type="Proteomes" id="UP000277580"/>
    </source>
</evidence>
<dbReference type="InterPro" id="IPR002110">
    <property type="entry name" value="Ankyrin_rpt"/>
</dbReference>
<dbReference type="OrthoDB" id="426293at2759"/>
<dbReference type="Gene3D" id="1.25.40.20">
    <property type="entry name" value="Ankyrin repeat-containing domain"/>
    <property type="match status" value="2"/>
</dbReference>
<gene>
    <name evidence="4" type="ORF">P167DRAFT_490549</name>
</gene>
<evidence type="ECO:0000313" key="4">
    <source>
        <dbReference type="EMBL" id="RPB10722.1"/>
    </source>
</evidence>
<keyword evidence="1" id="KW-0677">Repeat</keyword>
<dbReference type="Pfam" id="PF13857">
    <property type="entry name" value="Ank_5"/>
    <property type="match status" value="1"/>
</dbReference>
<protein>
    <submittedName>
        <fullName evidence="4">Ankyrin</fullName>
    </submittedName>
</protein>
<accession>A0A3N4KN00</accession>
<keyword evidence="5" id="KW-1185">Reference proteome</keyword>
<evidence type="ECO:0000256" key="2">
    <source>
        <dbReference type="ARBA" id="ARBA00023043"/>
    </source>
</evidence>
<dbReference type="EMBL" id="ML119141">
    <property type="protein sequence ID" value="RPB10722.1"/>
    <property type="molecule type" value="Genomic_DNA"/>
</dbReference>
<feature type="repeat" description="ANK" evidence="3">
    <location>
        <begin position="73"/>
        <end position="105"/>
    </location>
</feature>
<dbReference type="AlphaFoldDB" id="A0A3N4KN00"/>
<feature type="repeat" description="ANK" evidence="3">
    <location>
        <begin position="269"/>
        <end position="301"/>
    </location>
</feature>
<dbReference type="InParanoid" id="A0A3N4KN00"/>
<proteinExistence type="predicted"/>
<dbReference type="SUPFAM" id="SSF48403">
    <property type="entry name" value="Ankyrin repeat"/>
    <property type="match status" value="1"/>
</dbReference>
<dbReference type="InterPro" id="IPR036770">
    <property type="entry name" value="Ankyrin_rpt-contain_sf"/>
</dbReference>
<evidence type="ECO:0000256" key="1">
    <source>
        <dbReference type="ARBA" id="ARBA00022737"/>
    </source>
</evidence>